<dbReference type="SMART" id="SM00504">
    <property type="entry name" value="Ubox"/>
    <property type="match status" value="1"/>
</dbReference>
<sequence>MACGATATETLRGDKTPLHLAVESGSVEAVQLVIRHGAWVNVRKSNGETALFEATAAGRIDIVKALLQHGAEPGLQNNRGKKPTEQASSQELVELLQGPKRRIESRAASSQPSAQRLAANPASTRSRAQALEHNTQSVGTGNDLEPPIHLICPLTKALFEDPVVAADGITYSRAAIEEWFRGHDTSPTTRARLESKILYPRNQKHLAVSRWLGTKAASRES</sequence>
<evidence type="ECO:0000313" key="5">
    <source>
        <dbReference type="Proteomes" id="UP001497392"/>
    </source>
</evidence>
<dbReference type="Proteomes" id="UP001497392">
    <property type="component" value="Unassembled WGS sequence"/>
</dbReference>
<dbReference type="SUPFAM" id="SSF57850">
    <property type="entry name" value="RING/U-box"/>
    <property type="match status" value="1"/>
</dbReference>
<protein>
    <submittedName>
        <fullName evidence="4">G9976 protein</fullName>
    </submittedName>
</protein>
<dbReference type="PANTHER" id="PTHR46573">
    <property type="entry name" value="WD REPEAT, SAM AND U-BOX DOMAIN-CONTAINING PROTEIN 1"/>
    <property type="match status" value="1"/>
</dbReference>
<dbReference type="Gene3D" id="1.25.40.20">
    <property type="entry name" value="Ankyrin repeat-containing domain"/>
    <property type="match status" value="1"/>
</dbReference>
<dbReference type="PROSITE" id="PS51698">
    <property type="entry name" value="U_BOX"/>
    <property type="match status" value="1"/>
</dbReference>
<dbReference type="PROSITE" id="PS50297">
    <property type="entry name" value="ANK_REP_REGION"/>
    <property type="match status" value="2"/>
</dbReference>
<dbReference type="PANTHER" id="PTHR46573:SF1">
    <property type="entry name" value="WD REPEAT, SAM AND U-BOX DOMAIN-CONTAINING PROTEIN 1"/>
    <property type="match status" value="1"/>
</dbReference>
<feature type="domain" description="U-box" evidence="3">
    <location>
        <begin position="145"/>
        <end position="218"/>
    </location>
</feature>
<dbReference type="PRINTS" id="PR01415">
    <property type="entry name" value="ANKYRIN"/>
</dbReference>
<reference evidence="4 5" key="1">
    <citation type="submission" date="2024-06" db="EMBL/GenBank/DDBJ databases">
        <authorList>
            <person name="Kraege A."/>
            <person name="Thomma B."/>
        </authorList>
    </citation>
    <scope>NUCLEOTIDE SEQUENCE [LARGE SCALE GENOMIC DNA]</scope>
</reference>
<dbReference type="InterPro" id="IPR002110">
    <property type="entry name" value="Ankyrin_rpt"/>
</dbReference>
<proteinExistence type="predicted"/>
<dbReference type="EMBL" id="CAXHTA020000017">
    <property type="protein sequence ID" value="CAL5227072.1"/>
    <property type="molecule type" value="Genomic_DNA"/>
</dbReference>
<dbReference type="InterPro" id="IPR013083">
    <property type="entry name" value="Znf_RING/FYVE/PHD"/>
</dbReference>
<feature type="compositionally biased region" description="Low complexity" evidence="2">
    <location>
        <begin position="106"/>
        <end position="119"/>
    </location>
</feature>
<feature type="region of interest" description="Disordered" evidence="2">
    <location>
        <begin position="102"/>
        <end position="127"/>
    </location>
</feature>
<feature type="repeat" description="ANK" evidence="1">
    <location>
        <begin position="13"/>
        <end position="45"/>
    </location>
</feature>
<feature type="repeat" description="ANK" evidence="1">
    <location>
        <begin position="46"/>
        <end position="78"/>
    </location>
</feature>
<evidence type="ECO:0000256" key="2">
    <source>
        <dbReference type="SAM" id="MobiDB-lite"/>
    </source>
</evidence>
<dbReference type="InterPro" id="IPR003613">
    <property type="entry name" value="Ubox_domain"/>
</dbReference>
<dbReference type="Pfam" id="PF04564">
    <property type="entry name" value="U-box"/>
    <property type="match status" value="1"/>
</dbReference>
<dbReference type="SMART" id="SM00248">
    <property type="entry name" value="ANK"/>
    <property type="match status" value="2"/>
</dbReference>
<dbReference type="Pfam" id="PF12796">
    <property type="entry name" value="Ank_2"/>
    <property type="match status" value="1"/>
</dbReference>
<dbReference type="InterPro" id="IPR036770">
    <property type="entry name" value="Ankyrin_rpt-contain_sf"/>
</dbReference>
<comment type="caution">
    <text evidence="4">The sequence shown here is derived from an EMBL/GenBank/DDBJ whole genome shotgun (WGS) entry which is preliminary data.</text>
</comment>
<dbReference type="InterPro" id="IPR052085">
    <property type="entry name" value="WD-SAM-U-box"/>
</dbReference>
<evidence type="ECO:0000259" key="3">
    <source>
        <dbReference type="PROSITE" id="PS51698"/>
    </source>
</evidence>
<name>A0ABP1G6W6_9CHLO</name>
<gene>
    <name evidence="4" type="primary">g9976</name>
    <name evidence="4" type="ORF">VP750_LOCUS8978</name>
</gene>
<dbReference type="Gene3D" id="3.30.40.10">
    <property type="entry name" value="Zinc/RING finger domain, C3HC4 (zinc finger)"/>
    <property type="match status" value="1"/>
</dbReference>
<dbReference type="PROSITE" id="PS50088">
    <property type="entry name" value="ANK_REPEAT"/>
    <property type="match status" value="2"/>
</dbReference>
<keyword evidence="5" id="KW-1185">Reference proteome</keyword>
<dbReference type="CDD" id="cd16655">
    <property type="entry name" value="RING-Ubox_WDSUB1-like"/>
    <property type="match status" value="1"/>
</dbReference>
<organism evidence="4 5">
    <name type="scientific">Coccomyxa viridis</name>
    <dbReference type="NCBI Taxonomy" id="1274662"/>
    <lineage>
        <taxon>Eukaryota</taxon>
        <taxon>Viridiplantae</taxon>
        <taxon>Chlorophyta</taxon>
        <taxon>core chlorophytes</taxon>
        <taxon>Trebouxiophyceae</taxon>
        <taxon>Trebouxiophyceae incertae sedis</taxon>
        <taxon>Coccomyxaceae</taxon>
        <taxon>Coccomyxa</taxon>
    </lineage>
</organism>
<accession>A0ABP1G6W6</accession>
<evidence type="ECO:0000256" key="1">
    <source>
        <dbReference type="PROSITE-ProRule" id="PRU00023"/>
    </source>
</evidence>
<keyword evidence="1" id="KW-0040">ANK repeat</keyword>
<dbReference type="SUPFAM" id="SSF48403">
    <property type="entry name" value="Ankyrin repeat"/>
    <property type="match status" value="1"/>
</dbReference>
<evidence type="ECO:0000313" key="4">
    <source>
        <dbReference type="EMBL" id="CAL5227072.1"/>
    </source>
</evidence>